<dbReference type="EMBL" id="KB203274">
    <property type="protein sequence ID" value="ESO85631.1"/>
    <property type="molecule type" value="Genomic_DNA"/>
</dbReference>
<keyword evidence="2" id="KW-1133">Transmembrane helix</keyword>
<keyword evidence="2" id="KW-0812">Transmembrane</keyword>
<evidence type="ECO:0000313" key="3">
    <source>
        <dbReference type="EMBL" id="ESO85631.1"/>
    </source>
</evidence>
<name>V3ZXD9_LOTGI</name>
<keyword evidence="2" id="KW-0472">Membrane</keyword>
<protein>
    <submittedName>
        <fullName evidence="3">Uncharacterized protein</fullName>
    </submittedName>
</protein>
<feature type="compositionally biased region" description="Polar residues" evidence="1">
    <location>
        <begin position="254"/>
        <end position="272"/>
    </location>
</feature>
<dbReference type="Proteomes" id="UP000030746">
    <property type="component" value="Unassembled WGS sequence"/>
</dbReference>
<evidence type="ECO:0000313" key="4">
    <source>
        <dbReference type="Proteomes" id="UP000030746"/>
    </source>
</evidence>
<gene>
    <name evidence="3" type="ORF">LOTGIDRAFT_155121</name>
</gene>
<feature type="compositionally biased region" description="Low complexity" evidence="1">
    <location>
        <begin position="69"/>
        <end position="83"/>
    </location>
</feature>
<dbReference type="AlphaFoldDB" id="V3ZXD9"/>
<proteinExistence type="predicted"/>
<dbReference type="CTD" id="20236598"/>
<feature type="compositionally biased region" description="Low complexity" evidence="1">
    <location>
        <begin position="91"/>
        <end position="108"/>
    </location>
</feature>
<reference evidence="3 4" key="1">
    <citation type="journal article" date="2013" name="Nature">
        <title>Insights into bilaterian evolution from three spiralian genomes.</title>
        <authorList>
            <person name="Simakov O."/>
            <person name="Marletaz F."/>
            <person name="Cho S.J."/>
            <person name="Edsinger-Gonzales E."/>
            <person name="Havlak P."/>
            <person name="Hellsten U."/>
            <person name="Kuo D.H."/>
            <person name="Larsson T."/>
            <person name="Lv J."/>
            <person name="Arendt D."/>
            <person name="Savage R."/>
            <person name="Osoegawa K."/>
            <person name="de Jong P."/>
            <person name="Grimwood J."/>
            <person name="Chapman J.A."/>
            <person name="Shapiro H."/>
            <person name="Aerts A."/>
            <person name="Otillar R.P."/>
            <person name="Terry A.Y."/>
            <person name="Boore J.L."/>
            <person name="Grigoriev I.V."/>
            <person name="Lindberg D.R."/>
            <person name="Seaver E.C."/>
            <person name="Weisblat D.A."/>
            <person name="Putnam N.H."/>
            <person name="Rokhsar D.S."/>
        </authorList>
    </citation>
    <scope>NUCLEOTIDE SEQUENCE [LARGE SCALE GENOMIC DNA]</scope>
</reference>
<keyword evidence="4" id="KW-1185">Reference proteome</keyword>
<dbReference type="HOGENOM" id="CLU_817078_0_0_1"/>
<dbReference type="RefSeq" id="XP_009063872.1">
    <property type="nucleotide sequence ID" value="XM_009065624.1"/>
</dbReference>
<evidence type="ECO:0000256" key="1">
    <source>
        <dbReference type="SAM" id="MobiDB-lite"/>
    </source>
</evidence>
<feature type="transmembrane region" description="Helical" evidence="2">
    <location>
        <begin position="119"/>
        <end position="144"/>
    </location>
</feature>
<dbReference type="KEGG" id="lgi:LOTGIDRAFT_155121"/>
<feature type="region of interest" description="Disordered" evidence="1">
    <location>
        <begin position="49"/>
        <end position="114"/>
    </location>
</feature>
<sequence>MTPTDHIYINLLKDLDTTLGFKFDFEIKTETNGPQLNLTCRSPWTNPLVTTKSTTSAGGNSLQSDSTTDRSFTTTMVTTQTTTAAGGNRLQSDSTTGTSGQSESTITTDRSKVPEGNSYLPVIVGCTVSGVVLVSVIIVIVVCFRKRRNQKPQNDQNVLDQNIRDSDRNIYLATIPDRPSHIQHQNTTDTLSNTVYNSLDSRYNTSSDLKPYEHLPKQENSLTEHQEDLPHIDNDYVIVVEGSSPENEIELNTIPPNNVYSRPDPRNNTSSDYRPYEHLPKQEKDITKQQEHVSELQEDVLFTNNDYIDVVEDTSPCN</sequence>
<organism evidence="3 4">
    <name type="scientific">Lottia gigantea</name>
    <name type="common">Giant owl limpet</name>
    <dbReference type="NCBI Taxonomy" id="225164"/>
    <lineage>
        <taxon>Eukaryota</taxon>
        <taxon>Metazoa</taxon>
        <taxon>Spiralia</taxon>
        <taxon>Lophotrochozoa</taxon>
        <taxon>Mollusca</taxon>
        <taxon>Gastropoda</taxon>
        <taxon>Patellogastropoda</taxon>
        <taxon>Lottioidea</taxon>
        <taxon>Lottiidae</taxon>
        <taxon>Lottia</taxon>
    </lineage>
</organism>
<feature type="region of interest" description="Disordered" evidence="1">
    <location>
        <begin position="247"/>
        <end position="276"/>
    </location>
</feature>
<feature type="compositionally biased region" description="Polar residues" evidence="1">
    <location>
        <begin position="49"/>
        <end position="66"/>
    </location>
</feature>
<dbReference type="GeneID" id="20236598"/>
<evidence type="ECO:0000256" key="2">
    <source>
        <dbReference type="SAM" id="Phobius"/>
    </source>
</evidence>
<accession>V3ZXD9</accession>